<comment type="caution">
    <text evidence="1">The sequence shown here is derived from an EMBL/GenBank/DDBJ whole genome shotgun (WGS) entry which is preliminary data.</text>
</comment>
<evidence type="ECO:0000313" key="2">
    <source>
        <dbReference type="Proteomes" id="UP000704467"/>
    </source>
</evidence>
<reference evidence="1 2" key="1">
    <citation type="submission" date="2020-03" db="EMBL/GenBank/DDBJ databases">
        <title>Whole genome sequencing of clinical and environmental type strains of Ochrobactrum.</title>
        <authorList>
            <person name="Dharne M."/>
        </authorList>
    </citation>
    <scope>NUCLEOTIDE SEQUENCE [LARGE SCALE GENOMIC DNA]</scope>
    <source>
        <strain evidence="1 2">CIP 109452</strain>
    </source>
</reference>
<organism evidence="1 2">
    <name type="scientific">Brucella haematophila</name>
    <dbReference type="NCBI Taxonomy" id="419474"/>
    <lineage>
        <taxon>Bacteria</taxon>
        <taxon>Pseudomonadati</taxon>
        <taxon>Pseudomonadota</taxon>
        <taxon>Alphaproteobacteria</taxon>
        <taxon>Hyphomicrobiales</taxon>
        <taxon>Brucellaceae</taxon>
        <taxon>Brucella/Ochrobactrum group</taxon>
        <taxon>Brucella</taxon>
    </lineage>
</organism>
<protein>
    <recommendedName>
        <fullName evidence="3">C-type lysozyme inhibitor domain-containing protein</fullName>
    </recommendedName>
</protein>
<evidence type="ECO:0000313" key="1">
    <source>
        <dbReference type="EMBL" id="NKC05005.1"/>
    </source>
</evidence>
<dbReference type="Proteomes" id="UP000704467">
    <property type="component" value="Unassembled WGS sequence"/>
</dbReference>
<dbReference type="EMBL" id="JAAVLN010000003">
    <property type="protein sequence ID" value="NKC05005.1"/>
    <property type="molecule type" value="Genomic_DNA"/>
</dbReference>
<gene>
    <name evidence="1" type="ORF">HED55_23000</name>
</gene>
<accession>A0ABX1DS63</accession>
<proteinExistence type="predicted"/>
<sequence>MGEHASVSVNGKRAIELAAVGEKGTRFSDGQHTLTITQGQLSWRVGQAKTSACTGG</sequence>
<evidence type="ECO:0008006" key="3">
    <source>
        <dbReference type="Google" id="ProtNLM"/>
    </source>
</evidence>
<name>A0ABX1DS63_9HYPH</name>
<keyword evidence="2" id="KW-1185">Reference proteome</keyword>